<dbReference type="EMBL" id="JAWWNJ010000143">
    <property type="protein sequence ID" value="KAK6984076.1"/>
    <property type="molecule type" value="Genomic_DNA"/>
</dbReference>
<comment type="caution">
    <text evidence="3">The sequence shown here is derived from an EMBL/GenBank/DDBJ whole genome shotgun (WGS) entry which is preliminary data.</text>
</comment>
<protein>
    <recommendedName>
        <fullName evidence="2">DUF6533 domain-containing protein</fullName>
    </recommendedName>
</protein>
<feature type="domain" description="DUF6533" evidence="2">
    <location>
        <begin position="26"/>
        <end position="71"/>
    </location>
</feature>
<keyword evidence="4" id="KW-1185">Reference proteome</keyword>
<feature type="transmembrane region" description="Helical" evidence="1">
    <location>
        <begin position="206"/>
        <end position="227"/>
    </location>
</feature>
<feature type="transmembrane region" description="Helical" evidence="1">
    <location>
        <begin position="144"/>
        <end position="162"/>
    </location>
</feature>
<dbReference type="AlphaFoldDB" id="A0AAV9ZIP3"/>
<evidence type="ECO:0000313" key="4">
    <source>
        <dbReference type="Proteomes" id="UP001362999"/>
    </source>
</evidence>
<accession>A0AAV9ZIP3</accession>
<feature type="transmembrane region" description="Helical" evidence="1">
    <location>
        <begin position="81"/>
        <end position="99"/>
    </location>
</feature>
<keyword evidence="1" id="KW-0472">Membrane</keyword>
<feature type="transmembrane region" description="Helical" evidence="1">
    <location>
        <begin position="183"/>
        <end position="200"/>
    </location>
</feature>
<name>A0AAV9ZIP3_9AGAR</name>
<reference evidence="3 4" key="1">
    <citation type="journal article" date="2024" name="J Genomics">
        <title>Draft genome sequencing and assembly of Favolaschia claudopus CIRM-BRFM 2984 isolated from oak limbs.</title>
        <authorList>
            <person name="Navarro D."/>
            <person name="Drula E."/>
            <person name="Chaduli D."/>
            <person name="Cazenave R."/>
            <person name="Ahrendt S."/>
            <person name="Wang J."/>
            <person name="Lipzen A."/>
            <person name="Daum C."/>
            <person name="Barry K."/>
            <person name="Grigoriev I.V."/>
            <person name="Favel A."/>
            <person name="Rosso M.N."/>
            <person name="Martin F."/>
        </authorList>
    </citation>
    <scope>NUCLEOTIDE SEQUENCE [LARGE SCALE GENOMIC DNA]</scope>
    <source>
        <strain evidence="3 4">CIRM-BRFM 2984</strain>
    </source>
</reference>
<organism evidence="3 4">
    <name type="scientific">Favolaschia claudopus</name>
    <dbReference type="NCBI Taxonomy" id="2862362"/>
    <lineage>
        <taxon>Eukaryota</taxon>
        <taxon>Fungi</taxon>
        <taxon>Dikarya</taxon>
        <taxon>Basidiomycota</taxon>
        <taxon>Agaricomycotina</taxon>
        <taxon>Agaricomycetes</taxon>
        <taxon>Agaricomycetidae</taxon>
        <taxon>Agaricales</taxon>
        <taxon>Marasmiineae</taxon>
        <taxon>Mycenaceae</taxon>
        <taxon>Favolaschia</taxon>
    </lineage>
</organism>
<evidence type="ECO:0000259" key="2">
    <source>
        <dbReference type="Pfam" id="PF20151"/>
    </source>
</evidence>
<evidence type="ECO:0000256" key="1">
    <source>
        <dbReference type="SAM" id="Phobius"/>
    </source>
</evidence>
<feature type="transmembrane region" description="Helical" evidence="1">
    <location>
        <begin position="20"/>
        <end position="37"/>
    </location>
</feature>
<feature type="transmembrane region" description="Helical" evidence="1">
    <location>
        <begin position="106"/>
        <end position="124"/>
    </location>
</feature>
<sequence>MDGLEQHEGYYHDGVSIGQELFLLNYLHLVGIVVLYWDHLITFDKEINLVWRHPKSLTALCFFLNRYFAFITNIPDSFIPFLALSTTVLVMIIRVYALFNRSLRILILLGATGLGAIVVSAWSVSAHAGVRVMIIGGCRFAGSWDSLFVFDLTVFSLTLYYAKITRERSTRQTNLHVLVVRDGAIMALANLANIATYYLVDYWPLIPGALATFANCISITMISRLILNLLEQADEGIFLVTQPGADTHMALSSVDG</sequence>
<dbReference type="Proteomes" id="UP001362999">
    <property type="component" value="Unassembled WGS sequence"/>
</dbReference>
<evidence type="ECO:0000313" key="3">
    <source>
        <dbReference type="EMBL" id="KAK6984076.1"/>
    </source>
</evidence>
<proteinExistence type="predicted"/>
<feature type="transmembrane region" description="Helical" evidence="1">
    <location>
        <begin position="57"/>
        <end position="75"/>
    </location>
</feature>
<keyword evidence="1" id="KW-0812">Transmembrane</keyword>
<keyword evidence="1" id="KW-1133">Transmembrane helix</keyword>
<dbReference type="Pfam" id="PF20151">
    <property type="entry name" value="DUF6533"/>
    <property type="match status" value="1"/>
</dbReference>
<gene>
    <name evidence="3" type="ORF">R3P38DRAFT_3109007</name>
</gene>
<dbReference type="InterPro" id="IPR045340">
    <property type="entry name" value="DUF6533"/>
</dbReference>